<reference evidence="3" key="2">
    <citation type="submission" date="2022-06" db="UniProtKB">
        <authorList>
            <consortium name="EnsemblMetazoa"/>
        </authorList>
    </citation>
    <scope>IDENTIFICATION</scope>
</reference>
<organism evidence="3 4">
    <name type="scientific">Acyrthosiphon pisum</name>
    <name type="common">Pea aphid</name>
    <dbReference type="NCBI Taxonomy" id="7029"/>
    <lineage>
        <taxon>Eukaryota</taxon>
        <taxon>Metazoa</taxon>
        <taxon>Ecdysozoa</taxon>
        <taxon>Arthropoda</taxon>
        <taxon>Hexapoda</taxon>
        <taxon>Insecta</taxon>
        <taxon>Pterygota</taxon>
        <taxon>Neoptera</taxon>
        <taxon>Paraneoptera</taxon>
        <taxon>Hemiptera</taxon>
        <taxon>Sternorrhyncha</taxon>
        <taxon>Aphidomorpha</taxon>
        <taxon>Aphidoidea</taxon>
        <taxon>Aphididae</taxon>
        <taxon>Macrosiphini</taxon>
        <taxon>Acyrthosiphon</taxon>
    </lineage>
</organism>
<feature type="domain" description="ZSWIM3 N-terminal" evidence="2">
    <location>
        <begin position="1"/>
        <end position="114"/>
    </location>
</feature>
<dbReference type="KEGG" id="api:100571363"/>
<proteinExistence type="predicted"/>
<dbReference type="GeneID" id="100571363"/>
<dbReference type="PANTHER" id="PTHR31569:SF4">
    <property type="entry name" value="SWIM-TYPE DOMAIN-CONTAINING PROTEIN"/>
    <property type="match status" value="1"/>
</dbReference>
<dbReference type="InterPro" id="IPR048324">
    <property type="entry name" value="ZSWIM1-3_RNaseH-like"/>
</dbReference>
<feature type="domain" description="ZSWIM1/3 RNaseH-like" evidence="1">
    <location>
        <begin position="191"/>
        <end position="309"/>
    </location>
</feature>
<dbReference type="EnsemblMetazoa" id="XM_029486348.1">
    <property type="protein sequence ID" value="XP_029342208.1"/>
    <property type="gene ID" value="LOC100571363"/>
</dbReference>
<accession>A0A8R2JMB3</accession>
<dbReference type="Proteomes" id="UP000007819">
    <property type="component" value="Chromosome X"/>
</dbReference>
<dbReference type="RefSeq" id="XP_029342208.1">
    <property type="nucleotide sequence ID" value="XM_029486348.1"/>
</dbReference>
<evidence type="ECO:0000313" key="3">
    <source>
        <dbReference type="EnsemblMetazoa" id="XP_029342208.1"/>
    </source>
</evidence>
<dbReference type="OrthoDB" id="124789at2759"/>
<evidence type="ECO:0000259" key="2">
    <source>
        <dbReference type="Pfam" id="PF21599"/>
    </source>
</evidence>
<dbReference type="InterPro" id="IPR052579">
    <property type="entry name" value="Zinc_finger_SWIM"/>
</dbReference>
<dbReference type="InterPro" id="IPR048325">
    <property type="entry name" value="ZSWIM3_N"/>
</dbReference>
<dbReference type="PANTHER" id="PTHR31569">
    <property type="entry name" value="SWIM-TYPE DOMAIN-CONTAINING PROTEIN"/>
    <property type="match status" value="1"/>
</dbReference>
<evidence type="ECO:0008006" key="5">
    <source>
        <dbReference type="Google" id="ProtNLM"/>
    </source>
</evidence>
<dbReference type="Pfam" id="PF21056">
    <property type="entry name" value="ZSWIM1-3_RNaseH-like"/>
    <property type="match status" value="1"/>
</dbReference>
<protein>
    <recommendedName>
        <fullName evidence="5">Protein FAR1-RELATED SEQUENCE</fullName>
    </recommendedName>
</protein>
<reference evidence="4" key="1">
    <citation type="submission" date="2010-06" db="EMBL/GenBank/DDBJ databases">
        <authorList>
            <person name="Jiang H."/>
            <person name="Abraham K."/>
            <person name="Ali S."/>
            <person name="Alsbrooks S.L."/>
            <person name="Anim B.N."/>
            <person name="Anosike U.S."/>
            <person name="Attaway T."/>
            <person name="Bandaranaike D.P."/>
            <person name="Battles P.K."/>
            <person name="Bell S.N."/>
            <person name="Bell A.V."/>
            <person name="Beltran B."/>
            <person name="Bickham C."/>
            <person name="Bustamante Y."/>
            <person name="Caleb T."/>
            <person name="Canada A."/>
            <person name="Cardenas V."/>
            <person name="Carter K."/>
            <person name="Chacko J."/>
            <person name="Chandrabose M.N."/>
            <person name="Chavez D."/>
            <person name="Chavez A."/>
            <person name="Chen L."/>
            <person name="Chu H.-S."/>
            <person name="Claassen K.J."/>
            <person name="Cockrell R."/>
            <person name="Collins M."/>
            <person name="Cooper J.A."/>
            <person name="Cree A."/>
            <person name="Curry S.M."/>
            <person name="Da Y."/>
            <person name="Dao M.D."/>
            <person name="Das B."/>
            <person name="Davila M.-L."/>
            <person name="Davy-Carroll L."/>
            <person name="Denson S."/>
            <person name="Dinh H."/>
            <person name="Ebong V.E."/>
            <person name="Edwards J.R."/>
            <person name="Egan A."/>
            <person name="El-Daye J."/>
            <person name="Escobedo L."/>
            <person name="Fernandez S."/>
            <person name="Fernando P.R."/>
            <person name="Flagg N."/>
            <person name="Forbes L.D."/>
            <person name="Fowler R.G."/>
            <person name="Fu Q."/>
            <person name="Gabisi R.A."/>
            <person name="Ganer J."/>
            <person name="Garbino Pronczuk A."/>
            <person name="Garcia R.M."/>
            <person name="Garner T."/>
            <person name="Garrett T.E."/>
            <person name="Gonzalez D.A."/>
            <person name="Hamid H."/>
            <person name="Hawkins E.S."/>
            <person name="Hirani K."/>
            <person name="Hogues M.E."/>
            <person name="Hollins B."/>
            <person name="Hsiao C.-H."/>
            <person name="Jabil R."/>
            <person name="James M.L."/>
            <person name="Jhangiani S.N."/>
            <person name="Johnson B."/>
            <person name="Johnson Q."/>
            <person name="Joshi V."/>
            <person name="Kalu J.B."/>
            <person name="Kam C."/>
            <person name="Kashfia A."/>
            <person name="Keebler J."/>
            <person name="Kisamo H."/>
            <person name="Kovar C.L."/>
            <person name="Lago L.A."/>
            <person name="Lai C.-Y."/>
            <person name="Laidlaw J."/>
            <person name="Lara F."/>
            <person name="Le T.-K."/>
            <person name="Lee S.L."/>
            <person name="Legall F.H."/>
            <person name="Lemon S.J."/>
            <person name="Lewis L.R."/>
            <person name="Li B."/>
            <person name="Liu Y."/>
            <person name="Liu Y.-S."/>
            <person name="Lopez J."/>
            <person name="Lozado R.J."/>
            <person name="Lu J."/>
            <person name="Madu R.C."/>
            <person name="Maheshwari M."/>
            <person name="Maheshwari R."/>
            <person name="Malloy K."/>
            <person name="Martinez E."/>
            <person name="Mathew T."/>
            <person name="Mercado I.C."/>
            <person name="Mercado C."/>
            <person name="Meyer B."/>
            <person name="Montgomery K."/>
            <person name="Morgan M.B."/>
            <person name="Munidasa M."/>
            <person name="Nazareth L.V."/>
            <person name="Nelson J."/>
            <person name="Ng B.M."/>
            <person name="Nguyen N.B."/>
            <person name="Nguyen P.Q."/>
            <person name="Nguyen T."/>
            <person name="Obregon M."/>
            <person name="Okwuonu G.O."/>
            <person name="Onwere C.G."/>
            <person name="Orozco G."/>
            <person name="Parra A."/>
            <person name="Patel S."/>
            <person name="Patil S."/>
            <person name="Perez A."/>
            <person name="Perez Y."/>
            <person name="Pham C."/>
            <person name="Primus E.L."/>
            <person name="Pu L.-L."/>
            <person name="Puazo M."/>
            <person name="Qin X."/>
            <person name="Quiroz J.B."/>
            <person name="Reese J."/>
            <person name="Richards S."/>
            <person name="Rives C.M."/>
            <person name="Robberts R."/>
            <person name="Ruiz S.J."/>
            <person name="Ruiz M.J."/>
            <person name="Santibanez J."/>
            <person name="Schneider B.W."/>
            <person name="Sisson I."/>
            <person name="Smith M."/>
            <person name="Sodergren E."/>
            <person name="Song X.-Z."/>
            <person name="Song B.B."/>
            <person name="Summersgill H."/>
            <person name="Thelus R."/>
            <person name="Thornton R.D."/>
            <person name="Trejos Z.Y."/>
            <person name="Usmani K."/>
            <person name="Vattathil S."/>
            <person name="Villasana D."/>
            <person name="Walker D.L."/>
            <person name="Wang S."/>
            <person name="Wang K."/>
            <person name="White C.S."/>
            <person name="Williams A.C."/>
            <person name="Williamson J."/>
            <person name="Wilson K."/>
            <person name="Woghiren I.O."/>
            <person name="Woodworth J.R."/>
            <person name="Worley K.C."/>
            <person name="Wright R.A."/>
            <person name="Wu W."/>
            <person name="Young L."/>
            <person name="Zhang L."/>
            <person name="Zhang J."/>
            <person name="Zhu Y."/>
            <person name="Muzny D.M."/>
            <person name="Weinstock G."/>
            <person name="Gibbs R.A."/>
        </authorList>
    </citation>
    <scope>NUCLEOTIDE SEQUENCE [LARGE SCALE GENOMIC DNA]</scope>
    <source>
        <strain evidence="4">LSR1</strain>
    </source>
</reference>
<evidence type="ECO:0000313" key="4">
    <source>
        <dbReference type="Proteomes" id="UP000007819"/>
    </source>
</evidence>
<sequence>MKLQDSYKSFEEFESSFRVYKDVNFVDFFIKDCKTLTSINAKFPNGRMMTASSDLKYYYIKFCCVHGGCYKKKKTLDQRSTSTMRQGCDAGIYLKASDDGKSLVITKMTEDHNHEVSKILYDHLPNQRKITPENKATVLELMDLKANKKMIQHKIMNESGKIVTLKDLSNIHTTGRNNDSKNNLVEVVNKLKTKFNCIVEISTDESNNLNGVFIQDRFMTESFEAFPEVVFADATYKLLDLRLPVYVLMTEDGNGQSEIAAIGLLVNEEEVTLRWFFETFKKKNPISAQTRVYVTDKDMKERNVISKWFCPRCRGDRPNKIKPKA</sequence>
<dbReference type="Pfam" id="PF21599">
    <property type="entry name" value="ZSWIM3_N"/>
    <property type="match status" value="1"/>
</dbReference>
<keyword evidence="4" id="KW-1185">Reference proteome</keyword>
<dbReference type="AlphaFoldDB" id="A0A8R2JMB3"/>
<evidence type="ECO:0000259" key="1">
    <source>
        <dbReference type="Pfam" id="PF21056"/>
    </source>
</evidence>
<name>A0A8R2JMB3_ACYPI</name>